<feature type="transmembrane region" description="Helical" evidence="1">
    <location>
        <begin position="48"/>
        <end position="71"/>
    </location>
</feature>
<evidence type="ECO:0000313" key="2">
    <source>
        <dbReference type="EMBL" id="MFC4526739.1"/>
    </source>
</evidence>
<evidence type="ECO:0000256" key="1">
    <source>
        <dbReference type="SAM" id="Phobius"/>
    </source>
</evidence>
<keyword evidence="3" id="KW-1185">Reference proteome</keyword>
<protein>
    <submittedName>
        <fullName evidence="2">Uncharacterized protein</fullName>
    </submittedName>
</protein>
<keyword evidence="1" id="KW-0472">Membrane</keyword>
<comment type="caution">
    <text evidence="2">The sequence shown here is derived from an EMBL/GenBank/DDBJ whole genome shotgun (WGS) entry which is preliminary data.</text>
</comment>
<organism evidence="2 3">
    <name type="scientific">Dyella halodurans</name>
    <dbReference type="NCBI Taxonomy" id="1920171"/>
    <lineage>
        <taxon>Bacteria</taxon>
        <taxon>Pseudomonadati</taxon>
        <taxon>Pseudomonadota</taxon>
        <taxon>Gammaproteobacteria</taxon>
        <taxon>Lysobacterales</taxon>
        <taxon>Rhodanobacteraceae</taxon>
        <taxon>Dyella</taxon>
    </lineage>
</organism>
<sequence>MKPGPHIPSLWRELVAILMRKRRPSVQAAAGYPAGKSFSIANGPVTSILVPIVLIGLVGDIPLSFVVVALAHASHPMVIHAVIAVTYLLSLGWALAVRSTLRSMPHVVSSNALWIGGCVRVSGVIPKVAIARCMHLRAPRLAWMREQGISRNDVLLTSGFDPPNVAVEIKPDASGMVRISNRQGLMPARRWILLYADSPVGLMEATRACEANSAGSTAAMADVR</sequence>
<proteinExistence type="predicted"/>
<keyword evidence="1" id="KW-0812">Transmembrane</keyword>
<dbReference type="EMBL" id="JBHSGA010000016">
    <property type="protein sequence ID" value="MFC4526739.1"/>
    <property type="molecule type" value="Genomic_DNA"/>
</dbReference>
<evidence type="ECO:0000313" key="3">
    <source>
        <dbReference type="Proteomes" id="UP001595961"/>
    </source>
</evidence>
<keyword evidence="1" id="KW-1133">Transmembrane helix</keyword>
<accession>A0ABV9C165</accession>
<reference evidence="3" key="1">
    <citation type="journal article" date="2019" name="Int. J. Syst. Evol. Microbiol.">
        <title>The Global Catalogue of Microorganisms (GCM) 10K type strain sequencing project: providing services to taxonomists for standard genome sequencing and annotation.</title>
        <authorList>
            <consortium name="The Broad Institute Genomics Platform"/>
            <consortium name="The Broad Institute Genome Sequencing Center for Infectious Disease"/>
            <person name="Wu L."/>
            <person name="Ma J."/>
        </authorList>
    </citation>
    <scope>NUCLEOTIDE SEQUENCE [LARGE SCALE GENOMIC DNA]</scope>
    <source>
        <strain evidence="3">CCM 4481</strain>
    </source>
</reference>
<dbReference type="Proteomes" id="UP001595961">
    <property type="component" value="Unassembled WGS sequence"/>
</dbReference>
<gene>
    <name evidence="2" type="ORF">ACFO5W_08825</name>
</gene>
<feature type="transmembrane region" description="Helical" evidence="1">
    <location>
        <begin position="77"/>
        <end position="96"/>
    </location>
</feature>
<name>A0ABV9C165_9GAMM</name>
<dbReference type="RefSeq" id="WP_266152487.1">
    <property type="nucleotide sequence ID" value="NZ_CP064028.1"/>
</dbReference>